<feature type="compositionally biased region" description="Low complexity" evidence="1">
    <location>
        <begin position="293"/>
        <end position="306"/>
    </location>
</feature>
<proteinExistence type="predicted"/>
<keyword evidence="2" id="KW-0812">Transmembrane</keyword>
<feature type="compositionally biased region" description="Basic and acidic residues" evidence="1">
    <location>
        <begin position="49"/>
        <end position="65"/>
    </location>
</feature>
<keyword evidence="2" id="KW-0472">Membrane</keyword>
<feature type="transmembrane region" description="Helical" evidence="2">
    <location>
        <begin position="21"/>
        <end position="45"/>
    </location>
</feature>
<feature type="region of interest" description="Disordered" evidence="1">
    <location>
        <begin position="49"/>
        <end position="75"/>
    </location>
</feature>
<gene>
    <name evidence="3" type="ORF">Sspor_02030</name>
</gene>
<sequence>MLAVGSAQNIFYHGSDRSGRAVGPLTAVLCLLLAAGAAVGGTLWWQSRDADGGVDRARPPADTRPRPAPSGSPPVLVASVTGPVSDLPGRDFALPDALRMSEAELARFGSEIVPDSAAFASWYDRHGAVVTESGTITVALRGNAAEEVQVTDINVHKKCGPPLDGTHFEGHSQGGGDTVAIGFDLDAADPYPQLRARTGAGLKWTRRNYFDEQTLTLKPGERETLSVGVISTRHRCSFTLELAVATRDGVLTQQIDRQGKPFELTARAPAVQGSRPPAGYRAAYAQDRDGWHPADPAAAAAMEADR</sequence>
<feature type="region of interest" description="Disordered" evidence="1">
    <location>
        <begin position="286"/>
        <end position="306"/>
    </location>
</feature>
<evidence type="ECO:0000313" key="3">
    <source>
        <dbReference type="EMBL" id="GHI74642.1"/>
    </source>
</evidence>
<evidence type="ECO:0000256" key="1">
    <source>
        <dbReference type="SAM" id="MobiDB-lite"/>
    </source>
</evidence>
<organism evidence="3 4">
    <name type="scientific">Streptomyces spororaveus</name>
    <dbReference type="NCBI Taxonomy" id="284039"/>
    <lineage>
        <taxon>Bacteria</taxon>
        <taxon>Bacillati</taxon>
        <taxon>Actinomycetota</taxon>
        <taxon>Actinomycetes</taxon>
        <taxon>Kitasatosporales</taxon>
        <taxon>Streptomycetaceae</taxon>
        <taxon>Streptomyces</taxon>
    </lineage>
</organism>
<dbReference type="Proteomes" id="UP000608522">
    <property type="component" value="Unassembled WGS sequence"/>
</dbReference>
<reference evidence="4" key="1">
    <citation type="submission" date="2023-07" db="EMBL/GenBank/DDBJ databases">
        <title>Whole genome shotgun sequence of Streptomyces spororaveus NBRC 15456.</title>
        <authorList>
            <person name="Komaki H."/>
            <person name="Tamura T."/>
        </authorList>
    </citation>
    <scope>NUCLEOTIDE SEQUENCE [LARGE SCALE GENOMIC DNA]</scope>
    <source>
        <strain evidence="4">NBRC 15456</strain>
    </source>
</reference>
<accession>A0ABQ3T369</accession>
<evidence type="ECO:0000256" key="2">
    <source>
        <dbReference type="SAM" id="Phobius"/>
    </source>
</evidence>
<dbReference type="EMBL" id="BNED01000002">
    <property type="protein sequence ID" value="GHI74642.1"/>
    <property type="molecule type" value="Genomic_DNA"/>
</dbReference>
<name>A0ABQ3T369_9ACTN</name>
<keyword evidence="4" id="KW-1185">Reference proteome</keyword>
<protein>
    <submittedName>
        <fullName evidence="3">Uncharacterized protein</fullName>
    </submittedName>
</protein>
<keyword evidence="2" id="KW-1133">Transmembrane helix</keyword>
<evidence type="ECO:0000313" key="4">
    <source>
        <dbReference type="Proteomes" id="UP000608522"/>
    </source>
</evidence>
<comment type="caution">
    <text evidence="3">The sequence shown here is derived from an EMBL/GenBank/DDBJ whole genome shotgun (WGS) entry which is preliminary data.</text>
</comment>